<feature type="chain" id="PRO_5008101091" evidence="1">
    <location>
        <begin position="27"/>
        <end position="132"/>
    </location>
</feature>
<feature type="signal peptide" evidence="1">
    <location>
        <begin position="1"/>
        <end position="26"/>
    </location>
</feature>
<protein>
    <submittedName>
        <fullName evidence="2">Uncharacterized protein</fullName>
    </submittedName>
</protein>
<evidence type="ECO:0000313" key="3">
    <source>
        <dbReference type="Proteomes" id="UP000078397"/>
    </source>
</evidence>
<comment type="caution">
    <text evidence="2">The sequence shown here is derived from an EMBL/GenBank/DDBJ whole genome shotgun (WGS) entry which is preliminary data.</text>
</comment>
<name>A0A179EZ02_METCM</name>
<accession>A0A179EZ02</accession>
<dbReference type="AlphaFoldDB" id="A0A179EZ02"/>
<organism evidence="2 3">
    <name type="scientific">Pochonia chlamydosporia 170</name>
    <dbReference type="NCBI Taxonomy" id="1380566"/>
    <lineage>
        <taxon>Eukaryota</taxon>
        <taxon>Fungi</taxon>
        <taxon>Dikarya</taxon>
        <taxon>Ascomycota</taxon>
        <taxon>Pezizomycotina</taxon>
        <taxon>Sordariomycetes</taxon>
        <taxon>Hypocreomycetidae</taxon>
        <taxon>Hypocreales</taxon>
        <taxon>Clavicipitaceae</taxon>
        <taxon>Pochonia</taxon>
    </lineage>
</organism>
<dbReference type="KEGG" id="pchm:VFPPC_16980"/>
<dbReference type="RefSeq" id="XP_018136584.1">
    <property type="nucleotide sequence ID" value="XM_018294732.1"/>
</dbReference>
<gene>
    <name evidence="2" type="ORF">VFPPC_16980</name>
</gene>
<proteinExistence type="predicted"/>
<dbReference type="Proteomes" id="UP000078397">
    <property type="component" value="Unassembled WGS sequence"/>
</dbReference>
<evidence type="ECO:0000313" key="2">
    <source>
        <dbReference type="EMBL" id="OAQ58424.1"/>
    </source>
</evidence>
<dbReference type="GeneID" id="28858726"/>
<reference evidence="2 3" key="1">
    <citation type="journal article" date="2016" name="PLoS Pathog.">
        <title>Biosynthesis of antibiotic leucinostatins in bio-control fungus Purpureocillium lilacinum and their inhibition on phytophthora revealed by genome mining.</title>
        <authorList>
            <person name="Wang G."/>
            <person name="Liu Z."/>
            <person name="Lin R."/>
            <person name="Li E."/>
            <person name="Mao Z."/>
            <person name="Ling J."/>
            <person name="Yang Y."/>
            <person name="Yin W.B."/>
            <person name="Xie B."/>
        </authorList>
    </citation>
    <scope>NUCLEOTIDE SEQUENCE [LARGE SCALE GENOMIC DNA]</scope>
    <source>
        <strain evidence="2">170</strain>
    </source>
</reference>
<keyword evidence="1" id="KW-0732">Signal</keyword>
<evidence type="ECO:0000256" key="1">
    <source>
        <dbReference type="SAM" id="SignalP"/>
    </source>
</evidence>
<dbReference type="EMBL" id="LSBJ02000016">
    <property type="protein sequence ID" value="OAQ58424.1"/>
    <property type="molecule type" value="Genomic_DNA"/>
</dbReference>
<keyword evidence="3" id="KW-1185">Reference proteome</keyword>
<sequence>MANVTVRKLIGMANLSALGLIVLFRSQNPSIWGPGALDINNGIAYSDKGIVVSTVYWDQLWLKQQYRCTVRCFNCWQYINKKRSTRRGPKATFAAVGSLFIGIGDRTPIIYAILLAPRCGCLRLIRRRSSRQ</sequence>